<organism evidence="3 4">
    <name type="scientific">Dipteronia dyeriana</name>
    <dbReference type="NCBI Taxonomy" id="168575"/>
    <lineage>
        <taxon>Eukaryota</taxon>
        <taxon>Viridiplantae</taxon>
        <taxon>Streptophyta</taxon>
        <taxon>Embryophyta</taxon>
        <taxon>Tracheophyta</taxon>
        <taxon>Spermatophyta</taxon>
        <taxon>Magnoliopsida</taxon>
        <taxon>eudicotyledons</taxon>
        <taxon>Gunneridae</taxon>
        <taxon>Pentapetalae</taxon>
        <taxon>rosids</taxon>
        <taxon>malvids</taxon>
        <taxon>Sapindales</taxon>
        <taxon>Sapindaceae</taxon>
        <taxon>Hippocastanoideae</taxon>
        <taxon>Acereae</taxon>
        <taxon>Dipteronia</taxon>
    </lineage>
</organism>
<dbReference type="PANTHER" id="PTHR31973">
    <property type="entry name" value="POLYPROTEIN, PUTATIVE-RELATED"/>
    <property type="match status" value="1"/>
</dbReference>
<dbReference type="InterPro" id="IPR004332">
    <property type="entry name" value="Transposase_MuDR"/>
</dbReference>
<reference evidence="3" key="1">
    <citation type="journal article" date="2023" name="Plant J.">
        <title>Genome sequences and population genomics provide insights into the demographic history, inbreeding, and mutation load of two 'living fossil' tree species of Dipteronia.</title>
        <authorList>
            <person name="Feng Y."/>
            <person name="Comes H.P."/>
            <person name="Chen J."/>
            <person name="Zhu S."/>
            <person name="Lu R."/>
            <person name="Zhang X."/>
            <person name="Li P."/>
            <person name="Qiu J."/>
            <person name="Olsen K.M."/>
            <person name="Qiu Y."/>
        </authorList>
    </citation>
    <scope>NUCLEOTIDE SEQUENCE</scope>
    <source>
        <strain evidence="3">KIB01</strain>
    </source>
</reference>
<feature type="domain" description="Transposase MuDR plant" evidence="2">
    <location>
        <begin position="261"/>
        <end position="327"/>
    </location>
</feature>
<name>A0AAD9TZH4_9ROSI</name>
<comment type="caution">
    <text evidence="3">The sequence shown here is derived from an EMBL/GenBank/DDBJ whole genome shotgun (WGS) entry which is preliminary data.</text>
</comment>
<evidence type="ECO:0000313" key="3">
    <source>
        <dbReference type="EMBL" id="KAK2644584.1"/>
    </source>
</evidence>
<evidence type="ECO:0000256" key="1">
    <source>
        <dbReference type="SAM" id="MobiDB-lite"/>
    </source>
</evidence>
<dbReference type="PANTHER" id="PTHR31973:SF189">
    <property type="entry name" value="TRANSPOSASE, MUDR, PLANT, MULE TRANSPOSASE DOMAIN PROTEIN-RELATED"/>
    <property type="match status" value="1"/>
</dbReference>
<dbReference type="AlphaFoldDB" id="A0AAD9TZH4"/>
<gene>
    <name evidence="3" type="ORF">Ddye_019779</name>
</gene>
<evidence type="ECO:0000259" key="2">
    <source>
        <dbReference type="Pfam" id="PF03108"/>
    </source>
</evidence>
<protein>
    <recommendedName>
        <fullName evidence="2">Transposase MuDR plant domain-containing protein</fullName>
    </recommendedName>
</protein>
<dbReference type="Proteomes" id="UP001280121">
    <property type="component" value="Unassembled WGS sequence"/>
</dbReference>
<dbReference type="EMBL" id="JANJYI010000006">
    <property type="protein sequence ID" value="KAK2644584.1"/>
    <property type="molecule type" value="Genomic_DNA"/>
</dbReference>
<sequence length="456" mass="50870">MDNIFNITVLHGTNVIDLGQCDADHISLITLVNALSEQLTGSSNILAEEYSVWVQLPWCSDIVEVFTDMDLIDVFKEFGVCGFDTIYFRVEQTCYKPLPSTQGSPNSPIEEPEVVEQIGWCDDEASKFDYVAASDGESGDNGDGECLGADNGDGEGLDGEGLGGNDRDGECLGADNEDGEGLDGDNEDDEGLSGDNGDSVFVSQFENVVGNDDITKQCMNLFEGYESRLDDEFSFDSDTNKSQVKVDKLLRGVSFEREGNEIKFSVGQTFTTKEVMIDIFREYAVHEGVVLDRIKNDKQRQTYQCNAAGCPWRAHTSWIVDKTTLMIKILVDQHECHRVCNNKEVKVKWITSKLESIVKSNPSINVKVLADLLFDKFNVSVDLKRLYNKGLIKALAKHFLTASKRFCARHIYANFRGSYCGASFKKLFWRASRSTNIYEFNVALKDIGEIKFGANE</sequence>
<evidence type="ECO:0000313" key="4">
    <source>
        <dbReference type="Proteomes" id="UP001280121"/>
    </source>
</evidence>
<feature type="region of interest" description="Disordered" evidence="1">
    <location>
        <begin position="133"/>
        <end position="198"/>
    </location>
</feature>
<keyword evidence="4" id="KW-1185">Reference proteome</keyword>
<proteinExistence type="predicted"/>
<feature type="compositionally biased region" description="Acidic residues" evidence="1">
    <location>
        <begin position="175"/>
        <end position="192"/>
    </location>
</feature>
<dbReference type="Pfam" id="PF03108">
    <property type="entry name" value="DBD_Tnp_Mut"/>
    <property type="match status" value="1"/>
</dbReference>
<accession>A0AAD9TZH4</accession>